<gene>
    <name evidence="10" type="ORF">FYJ63_03375</name>
</gene>
<organism evidence="10 11">
    <name type="scientific">Mobiluncus porci</name>
    <dbReference type="NCBI Taxonomy" id="2652278"/>
    <lineage>
        <taxon>Bacteria</taxon>
        <taxon>Bacillati</taxon>
        <taxon>Actinomycetota</taxon>
        <taxon>Actinomycetes</taxon>
        <taxon>Actinomycetales</taxon>
        <taxon>Actinomycetaceae</taxon>
        <taxon>Mobiluncus</taxon>
    </lineage>
</organism>
<accession>A0A7K0K2K8</accession>
<protein>
    <submittedName>
        <fullName evidence="10">Rhamnulokinase</fullName>
    </submittedName>
</protein>
<keyword evidence="11" id="KW-1185">Reference proteome</keyword>
<dbReference type="Pfam" id="PF02782">
    <property type="entry name" value="FGGY_C"/>
    <property type="match status" value="1"/>
</dbReference>
<dbReference type="InterPro" id="IPR013449">
    <property type="entry name" value="Rhamnulokinase"/>
</dbReference>
<keyword evidence="3" id="KW-0808">Transferase</keyword>
<evidence type="ECO:0000256" key="4">
    <source>
        <dbReference type="ARBA" id="ARBA00022741"/>
    </source>
</evidence>
<dbReference type="InterPro" id="IPR050406">
    <property type="entry name" value="FGGY_Carb_Kinase"/>
</dbReference>
<evidence type="ECO:0000256" key="3">
    <source>
        <dbReference type="ARBA" id="ARBA00022679"/>
    </source>
</evidence>
<dbReference type="InterPro" id="IPR018485">
    <property type="entry name" value="FGGY_C"/>
</dbReference>
<feature type="domain" description="Carbohydrate kinase FGGY N-terminal" evidence="8">
    <location>
        <begin position="3"/>
        <end position="226"/>
    </location>
</feature>
<dbReference type="AlphaFoldDB" id="A0A7K0K2K8"/>
<dbReference type="InterPro" id="IPR018484">
    <property type="entry name" value="FGGY_N"/>
</dbReference>
<dbReference type="Proteomes" id="UP000442535">
    <property type="component" value="Unassembled WGS sequence"/>
</dbReference>
<evidence type="ECO:0000259" key="9">
    <source>
        <dbReference type="Pfam" id="PF02782"/>
    </source>
</evidence>
<evidence type="ECO:0000256" key="2">
    <source>
        <dbReference type="ARBA" id="ARBA00022629"/>
    </source>
</evidence>
<dbReference type="GO" id="GO:0008993">
    <property type="term" value="F:rhamnulokinase activity"/>
    <property type="evidence" value="ECO:0007669"/>
    <property type="project" value="InterPro"/>
</dbReference>
<evidence type="ECO:0000256" key="1">
    <source>
        <dbReference type="ARBA" id="ARBA00009156"/>
    </source>
</evidence>
<proteinExistence type="inferred from homology"/>
<dbReference type="CDD" id="cd07771">
    <property type="entry name" value="ASKHA_NBD_FGGY_RhaB-like"/>
    <property type="match status" value="1"/>
</dbReference>
<dbReference type="Pfam" id="PF00370">
    <property type="entry name" value="FGGY_N"/>
    <property type="match status" value="1"/>
</dbReference>
<dbReference type="InterPro" id="IPR043129">
    <property type="entry name" value="ATPase_NBD"/>
</dbReference>
<feature type="domain" description="Carbohydrate kinase FGGY C-terminal" evidence="9">
    <location>
        <begin position="258"/>
        <end position="443"/>
    </location>
</feature>
<evidence type="ECO:0000256" key="6">
    <source>
        <dbReference type="ARBA" id="ARBA00022840"/>
    </source>
</evidence>
<keyword evidence="5 10" id="KW-0418">Kinase</keyword>
<sequence>MSALAIDMGSSSLRAYLGIWDGTKNALDLKEIGRQPITAKRSDSGTLYWPTADFIEIARQFALDATKELGKPPDSVGVDGWGVDFAYVDKTGRPLGKAIAYRDARGTQGQKLVDRHFSRPEQYQLTGVLPQDINSVNRLALDAEDGIPEGTDSIMFLQDLVARSLAWNDLPEWGAAYDPGSWASLGIASTSGLMESGKGRWSREIVQAIGLDETLLPQLRGEPSLRAKRGETVFILSGSHDTACAAYAIAPHGGDIFVSCGSWAVVGATTSYPVNTEDAFAAGITNESATGGKNRAELNLTGMWLAQECRRTWEEEGRDVSFSHLDTITQEAQSRKILIDPSDPRLAAPGNMPNRIRELVKDDFGITGLTDGELLRLIDESLAAAIVESIHLLRSLAGGKGAVTITGGGTNDAFLMQEIASRLGQNICLAKCEASIIGNVFAQLNLLGVPQVATRSWLEGAEFCQTVAPELRKNPLKTGTTRN</sequence>
<name>A0A7K0K2K8_9ACTO</name>
<evidence type="ECO:0000313" key="11">
    <source>
        <dbReference type="Proteomes" id="UP000442535"/>
    </source>
</evidence>
<dbReference type="PANTHER" id="PTHR43095:SF5">
    <property type="entry name" value="XYLULOSE KINASE"/>
    <property type="match status" value="1"/>
</dbReference>
<reference evidence="10 11" key="1">
    <citation type="submission" date="2019-08" db="EMBL/GenBank/DDBJ databases">
        <title>In-depth cultivation of the pig gut microbiome towards novel bacterial diversity and tailored functional studies.</title>
        <authorList>
            <person name="Wylensek D."/>
            <person name="Hitch T.C.A."/>
            <person name="Clavel T."/>
        </authorList>
    </citation>
    <scope>NUCLEOTIDE SEQUENCE [LARGE SCALE GENOMIC DNA]</scope>
    <source>
        <strain evidence="10 11">RF-GAM-744-WT-7</strain>
    </source>
</reference>
<dbReference type="Gene3D" id="3.30.420.40">
    <property type="match status" value="2"/>
</dbReference>
<evidence type="ECO:0000256" key="5">
    <source>
        <dbReference type="ARBA" id="ARBA00022777"/>
    </source>
</evidence>
<keyword evidence="7" id="KW-0684">Rhamnose metabolism</keyword>
<evidence type="ECO:0000256" key="7">
    <source>
        <dbReference type="ARBA" id="ARBA00023308"/>
    </source>
</evidence>
<dbReference type="EMBL" id="VUMY01000005">
    <property type="protein sequence ID" value="MST49285.1"/>
    <property type="molecule type" value="Genomic_DNA"/>
</dbReference>
<comment type="caution">
    <text evidence="10">The sequence shown here is derived from an EMBL/GenBank/DDBJ whole genome shotgun (WGS) entry which is preliminary data.</text>
</comment>
<keyword evidence="4" id="KW-0547">Nucleotide-binding</keyword>
<dbReference type="GO" id="GO:0005524">
    <property type="term" value="F:ATP binding"/>
    <property type="evidence" value="ECO:0007669"/>
    <property type="project" value="UniProtKB-KW"/>
</dbReference>
<keyword evidence="6" id="KW-0067">ATP-binding</keyword>
<evidence type="ECO:0000313" key="10">
    <source>
        <dbReference type="EMBL" id="MST49285.1"/>
    </source>
</evidence>
<evidence type="ECO:0000259" key="8">
    <source>
        <dbReference type="Pfam" id="PF00370"/>
    </source>
</evidence>
<comment type="similarity">
    <text evidence="1">Belongs to the FGGY kinase family.</text>
</comment>
<dbReference type="GO" id="GO:0042732">
    <property type="term" value="P:D-xylose metabolic process"/>
    <property type="evidence" value="ECO:0007669"/>
    <property type="project" value="UniProtKB-KW"/>
</dbReference>
<dbReference type="SUPFAM" id="SSF53067">
    <property type="entry name" value="Actin-like ATPase domain"/>
    <property type="match status" value="2"/>
</dbReference>
<keyword evidence="2" id="KW-0119">Carbohydrate metabolism</keyword>
<keyword evidence="2" id="KW-0859">Xylose metabolism</keyword>
<dbReference type="PANTHER" id="PTHR43095">
    <property type="entry name" value="SUGAR KINASE"/>
    <property type="match status" value="1"/>
</dbReference>
<dbReference type="GO" id="GO:0019301">
    <property type="term" value="P:rhamnose catabolic process"/>
    <property type="evidence" value="ECO:0007669"/>
    <property type="project" value="InterPro"/>
</dbReference>